<evidence type="ECO:0000313" key="4">
    <source>
        <dbReference type="Proteomes" id="UP000823588"/>
    </source>
</evidence>
<feature type="transmembrane region" description="Helical" evidence="2">
    <location>
        <begin position="47"/>
        <end position="66"/>
    </location>
</feature>
<dbReference type="AlphaFoldDB" id="A0A8T4GL39"/>
<evidence type="ECO:0000256" key="2">
    <source>
        <dbReference type="SAM" id="Phobius"/>
    </source>
</evidence>
<dbReference type="RefSeq" id="WP_209486743.1">
    <property type="nucleotide sequence ID" value="NZ_JAGGKQ010000028.1"/>
</dbReference>
<dbReference type="EMBL" id="JAGGKQ010000028">
    <property type="protein sequence ID" value="MBP1923712.1"/>
    <property type="molecule type" value="Genomic_DNA"/>
</dbReference>
<feature type="transmembrane region" description="Helical" evidence="2">
    <location>
        <begin position="72"/>
        <end position="91"/>
    </location>
</feature>
<feature type="region of interest" description="Disordered" evidence="1">
    <location>
        <begin position="109"/>
        <end position="157"/>
    </location>
</feature>
<dbReference type="Proteomes" id="UP000823588">
    <property type="component" value="Unassembled WGS sequence"/>
</dbReference>
<name>A0A8T4GL39_9EURY</name>
<reference evidence="3" key="1">
    <citation type="submission" date="2021-03" db="EMBL/GenBank/DDBJ databases">
        <title>Genomic Encyclopedia of Type Strains, Phase IV (KMG-IV): sequencing the most valuable type-strain genomes for metagenomic binning, comparative biology and taxonomic classification.</title>
        <authorList>
            <person name="Goeker M."/>
        </authorList>
    </citation>
    <scope>NUCLEOTIDE SEQUENCE</scope>
    <source>
        <strain evidence="3">DSM 23564</strain>
    </source>
</reference>
<gene>
    <name evidence="3" type="ORF">J2751_002757</name>
</gene>
<keyword evidence="2" id="KW-0472">Membrane</keyword>
<protein>
    <submittedName>
        <fullName evidence="3">Uncharacterized protein</fullName>
    </submittedName>
</protein>
<proteinExistence type="predicted"/>
<evidence type="ECO:0000313" key="3">
    <source>
        <dbReference type="EMBL" id="MBP1923712.1"/>
    </source>
</evidence>
<accession>A0A8T4GL39</accession>
<dbReference type="OrthoDB" id="205900at2157"/>
<keyword evidence="2" id="KW-1133">Transmembrane helix</keyword>
<sequence length="157" mass="16620">MIDLRDTRTVGPFLRVLDRVVATLADTAGNSRIVAVGRAGYGSALAVPLRVGGLAVTLLGLVVSLRSVLGEITTIGVGIGLGLVLAGLVAMRDDRDWDTLRATRPVEIAIAAFEPPEPPNRTDRPEPPQQPEPKGLTGSDENEERDTETGQGTDDEK</sequence>
<keyword evidence="2" id="KW-0812">Transmembrane</keyword>
<organism evidence="3 4">
    <name type="scientific">Halorubrum alkaliphilum</name>
    <dbReference type="NCBI Taxonomy" id="261290"/>
    <lineage>
        <taxon>Archaea</taxon>
        <taxon>Methanobacteriati</taxon>
        <taxon>Methanobacteriota</taxon>
        <taxon>Stenosarchaea group</taxon>
        <taxon>Halobacteria</taxon>
        <taxon>Halobacteriales</taxon>
        <taxon>Haloferacaceae</taxon>
        <taxon>Halorubrum</taxon>
    </lineage>
</organism>
<comment type="caution">
    <text evidence="3">The sequence shown here is derived from an EMBL/GenBank/DDBJ whole genome shotgun (WGS) entry which is preliminary data.</text>
</comment>
<evidence type="ECO:0000256" key="1">
    <source>
        <dbReference type="SAM" id="MobiDB-lite"/>
    </source>
</evidence>
<keyword evidence="4" id="KW-1185">Reference proteome</keyword>